<keyword evidence="1" id="KW-0732">Signal</keyword>
<feature type="chain" id="PRO_5015064188" description="Tat pathway signal sequence domain protein" evidence="1">
    <location>
        <begin position="27"/>
        <end position="230"/>
    </location>
</feature>
<reference evidence="4" key="4">
    <citation type="submission" date="2016-08" db="EMBL/GenBank/DDBJ databases">
        <title>Sequencing, assembly and comparative genomics of S. aureofaciens ATCC 10762.</title>
        <authorList>
            <person name="Gradnigo J.S."/>
            <person name="Johnson N."/>
            <person name="Somerville G.A."/>
        </authorList>
    </citation>
    <scope>NUCLEOTIDE SEQUENCE [LARGE SCALE GENOMIC DNA]</scope>
    <source>
        <strain evidence="4">ATCC 10762 / DSM 40127 / CCM 3239 / JCM 4008 / LMG 5968 / NBRC 12843 / NCIMB 8234 / A-377</strain>
    </source>
</reference>
<dbReference type="GeneID" id="97487649"/>
<reference evidence="3" key="3">
    <citation type="submission" date="2016-08" db="EMBL/GenBank/DDBJ databases">
        <title>Sequencing, Assembly and Comparative Genomics of S. aureofaciens ATCC 10762.</title>
        <authorList>
            <person name="Gradnigo J.S."/>
            <person name="Johnson N."/>
            <person name="Somerville G.A."/>
        </authorList>
    </citation>
    <scope>NUCLEOTIDE SEQUENCE [LARGE SCALE GENOMIC DNA]</scope>
    <source>
        <strain evidence="3">ATCC 10762</strain>
    </source>
</reference>
<organism evidence="3 4">
    <name type="scientific">Kitasatospora aureofaciens</name>
    <name type="common">Streptomyces aureofaciens</name>
    <dbReference type="NCBI Taxonomy" id="1894"/>
    <lineage>
        <taxon>Bacteria</taxon>
        <taxon>Bacillati</taxon>
        <taxon>Actinomycetota</taxon>
        <taxon>Actinomycetes</taxon>
        <taxon>Kitasatosporales</taxon>
        <taxon>Streptomycetaceae</taxon>
        <taxon>Kitasatospora</taxon>
    </lineage>
</organism>
<evidence type="ECO:0000313" key="2">
    <source>
        <dbReference type="EMBL" id="GGU88357.1"/>
    </source>
</evidence>
<evidence type="ECO:0008006" key="6">
    <source>
        <dbReference type="Google" id="ProtNLM"/>
    </source>
</evidence>
<gene>
    <name evidence="2" type="ORF">GCM10010502_46330</name>
    <name evidence="3" type="ORF">HS99_0000645</name>
</gene>
<keyword evidence="4" id="KW-1185">Reference proteome</keyword>
<reference evidence="2" key="5">
    <citation type="submission" date="2020-09" db="EMBL/GenBank/DDBJ databases">
        <authorList>
            <person name="Sun Q."/>
            <person name="Ohkuma M."/>
        </authorList>
    </citation>
    <scope>NUCLEOTIDE SEQUENCE</scope>
    <source>
        <strain evidence="2">JCM 4434</strain>
    </source>
</reference>
<dbReference type="Proteomes" id="UP000610124">
    <property type="component" value="Unassembled WGS sequence"/>
</dbReference>
<dbReference type="AlphaFoldDB" id="A0A1E7NEY2"/>
<accession>A0A8H9HVB5</accession>
<reference evidence="2 5" key="1">
    <citation type="journal article" date="2014" name="Int. J. Syst. Evol. Microbiol.">
        <title>Complete genome sequence of Corynebacterium casei LMG S-19264T (=DSM 44701T), isolated from a smear-ripened cheese.</title>
        <authorList>
            <consortium name="US DOE Joint Genome Institute (JGI-PGF)"/>
            <person name="Walter F."/>
            <person name="Albersmeier A."/>
            <person name="Kalinowski J."/>
            <person name="Ruckert C."/>
        </authorList>
    </citation>
    <scope>NUCLEOTIDE SEQUENCE [LARGE SCALE GENOMIC DNA]</scope>
    <source>
        <strain evidence="2 5">JCM 4434</strain>
    </source>
</reference>
<dbReference type="EMBL" id="JPRF03000001">
    <property type="protein sequence ID" value="OEV39261.1"/>
    <property type="molecule type" value="Genomic_DNA"/>
</dbReference>
<sequence length="230" mass="22077">MRALPRWTVPAALAALALAAAAPASAAPAPASALPADAAGPVLTAGGAAVAAGDTLAAPLAAGTSATFYSTATSTTGVTCATSQYSAGVLTNPAAPGVATESLTGLTFDSCTANVTGVTSVESLTVDTLPYGVSVDDSTGLPVTLTGGSAGPIQATAVLDTWFGTITCTYQLSGAFTGTADNGGNSLTFSNEHFAKSGGSGLCPADGYFSAGYGPLTDTSRSGAPAVTVN</sequence>
<evidence type="ECO:0000313" key="4">
    <source>
        <dbReference type="Proteomes" id="UP000037395"/>
    </source>
</evidence>
<evidence type="ECO:0000256" key="1">
    <source>
        <dbReference type="SAM" id="SignalP"/>
    </source>
</evidence>
<dbReference type="EMBL" id="BMUB01000011">
    <property type="protein sequence ID" value="GGU88357.1"/>
    <property type="molecule type" value="Genomic_DNA"/>
</dbReference>
<dbReference type="RefSeq" id="WP_030550202.1">
    <property type="nucleotide sequence ID" value="NZ_BMUB01000011.1"/>
</dbReference>
<dbReference type="Proteomes" id="UP000037395">
    <property type="component" value="Unassembled WGS sequence"/>
</dbReference>
<protein>
    <recommendedName>
        <fullName evidence="6">Tat pathway signal sequence domain protein</fullName>
    </recommendedName>
</protein>
<dbReference type="KEGG" id="kau:B6264_29510"/>
<name>A0A1E7NEY2_KITAU</name>
<feature type="signal peptide" evidence="1">
    <location>
        <begin position="1"/>
        <end position="26"/>
    </location>
</feature>
<evidence type="ECO:0000313" key="3">
    <source>
        <dbReference type="EMBL" id="OEV39261.1"/>
    </source>
</evidence>
<dbReference type="InterPro" id="IPR006311">
    <property type="entry name" value="TAT_signal"/>
</dbReference>
<reference evidence="3 4" key="2">
    <citation type="submission" date="2014-07" db="EMBL/GenBank/DDBJ databases">
        <authorList>
            <person name="Zhang J.E."/>
            <person name="Yang H."/>
            <person name="Guo J."/>
            <person name="Deng Z."/>
            <person name="Luo H."/>
            <person name="Luo M."/>
            <person name="Zhao B."/>
        </authorList>
    </citation>
    <scope>NUCLEOTIDE SEQUENCE [LARGE SCALE GENOMIC DNA]</scope>
    <source>
        <strain evidence="3">ATCC 10762</strain>
        <strain evidence="4">ATCC 10762 / DSM 40127 / CCM 3239 / JCM 4008 / LMG 5968 / NBRC 12843 / NCIMB 8234 / A-377</strain>
    </source>
</reference>
<dbReference type="PROSITE" id="PS51318">
    <property type="entry name" value="TAT"/>
    <property type="match status" value="1"/>
</dbReference>
<accession>A0A1E7NEY2</accession>
<evidence type="ECO:0000313" key="5">
    <source>
        <dbReference type="Proteomes" id="UP000610124"/>
    </source>
</evidence>
<proteinExistence type="predicted"/>
<comment type="caution">
    <text evidence="3">The sequence shown here is derived from an EMBL/GenBank/DDBJ whole genome shotgun (WGS) entry which is preliminary data.</text>
</comment>